<organism evidence="2 3">
    <name type="scientific">Aquimarina aggregata</name>
    <dbReference type="NCBI Taxonomy" id="1642818"/>
    <lineage>
        <taxon>Bacteria</taxon>
        <taxon>Pseudomonadati</taxon>
        <taxon>Bacteroidota</taxon>
        <taxon>Flavobacteriia</taxon>
        <taxon>Flavobacteriales</taxon>
        <taxon>Flavobacteriaceae</taxon>
        <taxon>Aquimarina</taxon>
    </lineage>
</organism>
<dbReference type="SUPFAM" id="SSF50952">
    <property type="entry name" value="Soluble quinoprotein glucose dehydrogenase"/>
    <property type="match status" value="1"/>
</dbReference>
<accession>A0A163CLM9</accession>
<feature type="domain" description="Glucose/Sorbosone dehydrogenase" evidence="1">
    <location>
        <begin position="52"/>
        <end position="365"/>
    </location>
</feature>
<dbReference type="OrthoDB" id="9770043at2"/>
<dbReference type="STRING" id="1642818.AWE51_03615"/>
<gene>
    <name evidence="2" type="ORF">AWE51_03615</name>
</gene>
<evidence type="ECO:0000313" key="3">
    <source>
        <dbReference type="Proteomes" id="UP000076715"/>
    </source>
</evidence>
<dbReference type="InterPro" id="IPR012938">
    <property type="entry name" value="Glc/Sorbosone_DH"/>
</dbReference>
<keyword evidence="3" id="KW-1185">Reference proteome</keyword>
<dbReference type="Pfam" id="PF07995">
    <property type="entry name" value="GSDH"/>
    <property type="match status" value="1"/>
</dbReference>
<dbReference type="RefSeq" id="WP_066310461.1">
    <property type="nucleotide sequence ID" value="NZ_LQRT01000002.1"/>
</dbReference>
<sequence>MKKIFKITGIIFISSLLFYCSDSDNSTNPDPDPDPDGGGEPVEAVTTLINTLNVPWELIWGPDDFLWVTERNGKISRIDPDSGKQTEVMEITSVAQVQESGLLGMVHHPDFNTNPFVYVVYTYDNGTSGLLERLVRYRFENNALSNETTLLDNIPANSIHNGSRLLITPDEHLIMTTGDAGSANSSQDMSSLAGKILRLNLDGSIPNDNPTPGSYVYSYGHRNAQGLVLHPNGSLYISEHGPSSDDEINRIEAGKNYGWPDIRGVIDTPNEEAFANTTTTVESIYNWTPTIAPSDLIYYTSDRIPEWKNKLVMTVLKEQQVIALTLNADGTEVINEETFFDRKYGRLRDIAISPSGRVFIATNGTSYQDNSNTHSIIEINKIE</sequence>
<comment type="caution">
    <text evidence="2">The sequence shown here is derived from an EMBL/GenBank/DDBJ whole genome shotgun (WGS) entry which is preliminary data.</text>
</comment>
<dbReference type="InterPro" id="IPR011041">
    <property type="entry name" value="Quinoprot_gluc/sorb_DH_b-prop"/>
</dbReference>
<dbReference type="InterPro" id="IPR011042">
    <property type="entry name" value="6-blade_b-propeller_TolB-like"/>
</dbReference>
<evidence type="ECO:0000313" key="2">
    <source>
        <dbReference type="EMBL" id="KZS42542.1"/>
    </source>
</evidence>
<evidence type="ECO:0000259" key="1">
    <source>
        <dbReference type="Pfam" id="PF07995"/>
    </source>
</evidence>
<dbReference type="EMBL" id="LQRT01000002">
    <property type="protein sequence ID" value="KZS42542.1"/>
    <property type="molecule type" value="Genomic_DNA"/>
</dbReference>
<dbReference type="AlphaFoldDB" id="A0A163CLM9"/>
<dbReference type="Proteomes" id="UP000076715">
    <property type="component" value="Unassembled WGS sequence"/>
</dbReference>
<reference evidence="2 3" key="1">
    <citation type="submission" date="2016-01" db="EMBL/GenBank/DDBJ databases">
        <title>The draft genome sequence of Aquimarina sp. RZW4-3-2.</title>
        <authorList>
            <person name="Wang Y."/>
        </authorList>
    </citation>
    <scope>NUCLEOTIDE SEQUENCE [LARGE SCALE GENOMIC DNA]</scope>
    <source>
        <strain evidence="2 3">RZW4-3-2</strain>
    </source>
</reference>
<name>A0A163CLM9_9FLAO</name>
<dbReference type="Gene3D" id="2.120.10.30">
    <property type="entry name" value="TolB, C-terminal domain"/>
    <property type="match status" value="1"/>
</dbReference>
<dbReference type="PANTHER" id="PTHR19328">
    <property type="entry name" value="HEDGEHOG-INTERACTING PROTEIN"/>
    <property type="match status" value="1"/>
</dbReference>
<proteinExistence type="predicted"/>
<protein>
    <recommendedName>
        <fullName evidence="1">Glucose/Sorbosone dehydrogenase domain-containing protein</fullName>
    </recommendedName>
</protein>
<dbReference type="PANTHER" id="PTHR19328:SF13">
    <property type="entry name" value="HIPL1 PROTEIN"/>
    <property type="match status" value="1"/>
</dbReference>